<evidence type="ECO:0000313" key="5">
    <source>
        <dbReference type="Proteomes" id="UP001374803"/>
    </source>
</evidence>
<dbReference type="PANTHER" id="PTHR22789">
    <property type="entry name" value="FUCULOSE PHOSPHATE ALDOLASE"/>
    <property type="match status" value="1"/>
</dbReference>
<accession>A0ABZ2L2M5</accession>
<sequence length="233" mass="25741">MSIDVKRTVEELRAATQILVGEGILDGFGHVSTRHPEQPDRYFMLLRNVDGPAAEARVLELDADSNPIGPGDVRPSIERFIHGEIYRQRPDVLAVVHTHAPPLIPFGVCNVALRPLYHMCGFLEDGASVFDIRKEHGTTNMLVTSYELGQSLAASLGRRAMVLMRGHGATVVGTSLKEAVFRSVYATLNAQLQTVAMQLGQPTFLNTGEAKLADELHHAVLDRPWEYWVKKHG</sequence>
<keyword evidence="2" id="KW-0456">Lyase</keyword>
<keyword evidence="1" id="KW-0479">Metal-binding</keyword>
<dbReference type="InterPro" id="IPR036409">
    <property type="entry name" value="Aldolase_II/adducin_N_sf"/>
</dbReference>
<keyword evidence="5" id="KW-1185">Reference proteome</keyword>
<dbReference type="SUPFAM" id="SSF53639">
    <property type="entry name" value="AraD/HMP-PK domain-like"/>
    <property type="match status" value="1"/>
</dbReference>
<proteinExistence type="predicted"/>
<evidence type="ECO:0000313" key="4">
    <source>
        <dbReference type="EMBL" id="WXB04997.1"/>
    </source>
</evidence>
<dbReference type="InterPro" id="IPR050197">
    <property type="entry name" value="Aldolase_class_II_sugar_metab"/>
</dbReference>
<reference evidence="4" key="1">
    <citation type="submission" date="2021-12" db="EMBL/GenBank/DDBJ databases">
        <title>Discovery of the Pendulisporaceae a myxobacterial family with distinct sporulation behavior and unique specialized metabolism.</title>
        <authorList>
            <person name="Garcia R."/>
            <person name="Popoff A."/>
            <person name="Bader C.D."/>
            <person name="Loehr J."/>
            <person name="Walesch S."/>
            <person name="Walt C."/>
            <person name="Boldt J."/>
            <person name="Bunk B."/>
            <person name="Haeckl F.J.F.P.J."/>
            <person name="Gunesch A.P."/>
            <person name="Birkelbach J."/>
            <person name="Nuebel U."/>
            <person name="Pietschmann T."/>
            <person name="Bach T."/>
            <person name="Mueller R."/>
        </authorList>
    </citation>
    <scope>NUCLEOTIDE SEQUENCE</scope>
    <source>
        <strain evidence="4">MSr11367</strain>
    </source>
</reference>
<dbReference type="PANTHER" id="PTHR22789:SF0">
    <property type="entry name" value="3-OXO-TETRONATE 4-PHOSPHATE DECARBOXYLASE-RELATED"/>
    <property type="match status" value="1"/>
</dbReference>
<dbReference type="SMART" id="SM01007">
    <property type="entry name" value="Aldolase_II"/>
    <property type="match status" value="1"/>
</dbReference>
<evidence type="ECO:0000259" key="3">
    <source>
        <dbReference type="SMART" id="SM01007"/>
    </source>
</evidence>
<dbReference type="Pfam" id="PF00596">
    <property type="entry name" value="Aldolase_II"/>
    <property type="match status" value="1"/>
</dbReference>
<gene>
    <name evidence="4" type="ORF">LVJ94_49905</name>
</gene>
<dbReference type="Gene3D" id="3.40.225.10">
    <property type="entry name" value="Class II aldolase/adducin N-terminal domain"/>
    <property type="match status" value="1"/>
</dbReference>
<dbReference type="EMBL" id="CP089983">
    <property type="protein sequence ID" value="WXB04997.1"/>
    <property type="molecule type" value="Genomic_DNA"/>
</dbReference>
<name>A0ABZ2L2M5_9BACT</name>
<evidence type="ECO:0000256" key="2">
    <source>
        <dbReference type="ARBA" id="ARBA00023239"/>
    </source>
</evidence>
<feature type="domain" description="Class II aldolase/adducin N-terminal" evidence="3">
    <location>
        <begin position="10"/>
        <end position="194"/>
    </location>
</feature>
<organism evidence="4 5">
    <name type="scientific">Pendulispora rubella</name>
    <dbReference type="NCBI Taxonomy" id="2741070"/>
    <lineage>
        <taxon>Bacteria</taxon>
        <taxon>Pseudomonadati</taxon>
        <taxon>Myxococcota</taxon>
        <taxon>Myxococcia</taxon>
        <taxon>Myxococcales</taxon>
        <taxon>Sorangiineae</taxon>
        <taxon>Pendulisporaceae</taxon>
        <taxon>Pendulispora</taxon>
    </lineage>
</organism>
<dbReference type="RefSeq" id="WP_394834640.1">
    <property type="nucleotide sequence ID" value="NZ_CP089929.1"/>
</dbReference>
<protein>
    <submittedName>
        <fullName evidence="4">Class II aldolase/adducin family protein</fullName>
    </submittedName>
</protein>
<evidence type="ECO:0000256" key="1">
    <source>
        <dbReference type="ARBA" id="ARBA00022723"/>
    </source>
</evidence>
<dbReference type="Proteomes" id="UP001374803">
    <property type="component" value="Chromosome"/>
</dbReference>
<dbReference type="InterPro" id="IPR001303">
    <property type="entry name" value="Aldolase_II/adducin_N"/>
</dbReference>